<dbReference type="PANTHER" id="PTHR43585">
    <property type="entry name" value="FUMIPYRROLE BIOSYNTHESIS PROTEIN C"/>
    <property type="match status" value="1"/>
</dbReference>
<dbReference type="RefSeq" id="WP_048478119.1">
    <property type="nucleotide sequence ID" value="NZ_JBIRUD010000036.1"/>
</dbReference>
<dbReference type="InterPro" id="IPR011761">
    <property type="entry name" value="ATP-grasp"/>
</dbReference>
<dbReference type="Pfam" id="PF13535">
    <property type="entry name" value="ATP-grasp_4"/>
    <property type="match status" value="1"/>
</dbReference>
<evidence type="ECO:0000256" key="4">
    <source>
        <dbReference type="PROSITE-ProRule" id="PRU00409"/>
    </source>
</evidence>
<name>A0A0J6XMY1_9ACTN</name>
<dbReference type="EMBL" id="LFML01000079">
    <property type="protein sequence ID" value="KMO96068.1"/>
    <property type="molecule type" value="Genomic_DNA"/>
</dbReference>
<comment type="caution">
    <text evidence="6">The sequence shown here is derived from an EMBL/GenBank/DDBJ whole genome shotgun (WGS) entry which is preliminary data.</text>
</comment>
<dbReference type="STRING" id="66430.ACS04_20515"/>
<dbReference type="PANTHER" id="PTHR43585:SF2">
    <property type="entry name" value="ATP-GRASP ENZYME FSQD"/>
    <property type="match status" value="1"/>
</dbReference>
<dbReference type="Proteomes" id="UP000035932">
    <property type="component" value="Unassembled WGS sequence"/>
</dbReference>
<feature type="domain" description="ATP-grasp" evidence="5">
    <location>
        <begin position="117"/>
        <end position="318"/>
    </location>
</feature>
<dbReference type="PROSITE" id="PS50975">
    <property type="entry name" value="ATP_GRASP"/>
    <property type="match status" value="1"/>
</dbReference>
<reference evidence="6 7" key="1">
    <citation type="submission" date="2015-06" db="EMBL/GenBank/DDBJ databases">
        <title>Recapitulation of the evolution of biosynthetic gene clusters reveals hidden chemical diversity on bacterial genomes.</title>
        <authorList>
            <person name="Cruz-Morales P."/>
            <person name="Martinez-Guerrero C."/>
            <person name="Morales-Escalante M.A."/>
            <person name="Yanez-Guerra L.A."/>
            <person name="Kopp J.F."/>
            <person name="Feldmann J."/>
            <person name="Ramos-Aboites H.E."/>
            <person name="Barona-Gomez F."/>
        </authorList>
    </citation>
    <scope>NUCLEOTIDE SEQUENCE [LARGE SCALE GENOMIC DNA]</scope>
    <source>
        <strain evidence="6 7">ATCC 31245</strain>
    </source>
</reference>
<evidence type="ECO:0000256" key="3">
    <source>
        <dbReference type="ARBA" id="ARBA00022840"/>
    </source>
</evidence>
<dbReference type="PATRIC" id="fig|66430.4.peg.6942"/>
<dbReference type="OrthoDB" id="6964321at2"/>
<evidence type="ECO:0000259" key="5">
    <source>
        <dbReference type="PROSITE" id="PS50975"/>
    </source>
</evidence>
<sequence length="414" mass="43808">MNRPVLLLEAAGPESGHLTRTAAASGHPVHTVTTTEALTGYSPALRGLLTGTLTTDLGNPQQALAETVAYARRINAAAVLTTNEYLTPLAAHTCALLDLPGNEPVRAHAARDKAAMADAFTTAGVTAPRTHTIATPAMLRTRFLRPGMRLPVIVKPADAAGSQGVTVLARLHDADTAWQTAHTAPGMYAATVGRTVLLQQYIPGREYSVESFTQHGRTTHLAITTKTTTRGPHRVELAHSLPTQLPPALEQAIHREVARAVRAVGIRNGASHTEVIVTPIGRPYVIETAARIGAGHIGELLHHALGINPWTALLDIALGRPARLTPARRHHATVRFLTSPAAGRLTAVTGLPRPGPDIPLVRLRARPGDAVGPAHTNAGRLGCFIVVSPDARTTQARVAQLLDDIDIHVEPQPA</sequence>
<dbReference type="SUPFAM" id="SSF56059">
    <property type="entry name" value="Glutathione synthetase ATP-binding domain-like"/>
    <property type="match status" value="1"/>
</dbReference>
<evidence type="ECO:0000256" key="1">
    <source>
        <dbReference type="ARBA" id="ARBA00022598"/>
    </source>
</evidence>
<dbReference type="GO" id="GO:0016874">
    <property type="term" value="F:ligase activity"/>
    <property type="evidence" value="ECO:0007669"/>
    <property type="project" value="UniProtKB-KW"/>
</dbReference>
<keyword evidence="1" id="KW-0436">Ligase</keyword>
<evidence type="ECO:0000256" key="2">
    <source>
        <dbReference type="ARBA" id="ARBA00022741"/>
    </source>
</evidence>
<proteinExistence type="predicted"/>
<protein>
    <recommendedName>
        <fullName evidence="5">ATP-grasp domain-containing protein</fullName>
    </recommendedName>
</protein>
<keyword evidence="3 4" id="KW-0067">ATP-binding</keyword>
<dbReference type="InterPro" id="IPR040570">
    <property type="entry name" value="LAL_C2"/>
</dbReference>
<keyword evidence="7" id="KW-1185">Reference proteome</keyword>
<gene>
    <name evidence="6" type="ORF">ACS04_20515</name>
</gene>
<accession>A0A0J6XMY1</accession>
<dbReference type="AlphaFoldDB" id="A0A0J6XMY1"/>
<dbReference type="Gene3D" id="3.30.470.20">
    <property type="entry name" value="ATP-grasp fold, B domain"/>
    <property type="match status" value="1"/>
</dbReference>
<keyword evidence="2 4" id="KW-0547">Nucleotide-binding</keyword>
<evidence type="ECO:0000313" key="6">
    <source>
        <dbReference type="EMBL" id="KMO96068.1"/>
    </source>
</evidence>
<organism evidence="6 7">
    <name type="scientific">Streptomyces roseus</name>
    <dbReference type="NCBI Taxonomy" id="66430"/>
    <lineage>
        <taxon>Bacteria</taxon>
        <taxon>Bacillati</taxon>
        <taxon>Actinomycetota</taxon>
        <taxon>Actinomycetes</taxon>
        <taxon>Kitasatosporales</taxon>
        <taxon>Streptomycetaceae</taxon>
        <taxon>Streptomyces</taxon>
    </lineage>
</organism>
<dbReference type="Pfam" id="PF18603">
    <property type="entry name" value="LAL_C2"/>
    <property type="match status" value="1"/>
</dbReference>
<dbReference type="GO" id="GO:0046872">
    <property type="term" value="F:metal ion binding"/>
    <property type="evidence" value="ECO:0007669"/>
    <property type="project" value="InterPro"/>
</dbReference>
<evidence type="ECO:0000313" key="7">
    <source>
        <dbReference type="Proteomes" id="UP000035932"/>
    </source>
</evidence>
<dbReference type="GO" id="GO:0005524">
    <property type="term" value="F:ATP binding"/>
    <property type="evidence" value="ECO:0007669"/>
    <property type="project" value="UniProtKB-UniRule"/>
</dbReference>
<dbReference type="InterPro" id="IPR052032">
    <property type="entry name" value="ATP-dep_AA_Ligase"/>
</dbReference>